<evidence type="ECO:0000313" key="2">
    <source>
        <dbReference type="EMBL" id="WOF14798.1"/>
    </source>
</evidence>
<accession>A0A7X6BJ02</accession>
<dbReference type="Proteomes" id="UP001302374">
    <property type="component" value="Chromosome"/>
</dbReference>
<dbReference type="RefSeq" id="WP_118302669.1">
    <property type="nucleotide sequence ID" value="NZ_BMPA01000021.1"/>
</dbReference>
<dbReference type="EMBL" id="CP043839">
    <property type="protein sequence ID" value="WOF14798.1"/>
    <property type="molecule type" value="Genomic_DNA"/>
</dbReference>
<dbReference type="GeneID" id="86894069"/>
<evidence type="ECO:0000313" key="4">
    <source>
        <dbReference type="Proteomes" id="UP001302374"/>
    </source>
</evidence>
<organism evidence="1 3">
    <name type="scientific">Butyricimonas paravirosa</name>
    <dbReference type="NCBI Taxonomy" id="1472417"/>
    <lineage>
        <taxon>Bacteria</taxon>
        <taxon>Pseudomonadati</taxon>
        <taxon>Bacteroidota</taxon>
        <taxon>Bacteroidia</taxon>
        <taxon>Bacteroidales</taxon>
        <taxon>Odoribacteraceae</taxon>
        <taxon>Butyricimonas</taxon>
    </lineage>
</organism>
<keyword evidence="4" id="KW-1185">Reference proteome</keyword>
<name>A0A7X6BJ02_9BACT</name>
<dbReference type="Proteomes" id="UP000576368">
    <property type="component" value="Unassembled WGS sequence"/>
</dbReference>
<proteinExistence type="predicted"/>
<protein>
    <submittedName>
        <fullName evidence="1">Uncharacterized protein</fullName>
    </submittedName>
</protein>
<gene>
    <name evidence="2" type="ORF">F1644_22195</name>
    <name evidence="1" type="ORF">GGR15_001142</name>
</gene>
<reference evidence="2 4" key="1">
    <citation type="submission" date="2019-09" db="EMBL/GenBank/DDBJ databases">
        <title>Butyricimonas paravirosa DSM 105722 (=214-4 = JCM 18677 = CCUG 65563).</title>
        <authorList>
            <person name="Le Roy T."/>
            <person name="Cani P.D."/>
        </authorList>
    </citation>
    <scope>NUCLEOTIDE SEQUENCE [LARGE SCALE GENOMIC DNA]</scope>
    <source>
        <strain evidence="2 4">DSM 105722</strain>
    </source>
</reference>
<dbReference type="AlphaFoldDB" id="A0A7X6BJ02"/>
<evidence type="ECO:0000313" key="3">
    <source>
        <dbReference type="Proteomes" id="UP000576368"/>
    </source>
</evidence>
<dbReference type="EMBL" id="JAATLI010000003">
    <property type="protein sequence ID" value="NJC17531.1"/>
    <property type="molecule type" value="Genomic_DNA"/>
</dbReference>
<evidence type="ECO:0000313" key="1">
    <source>
        <dbReference type="EMBL" id="NJC17531.1"/>
    </source>
</evidence>
<sequence>MNQHEILKEYLTALYRAEVVVTDNQLEPLCFNGVRSLTDYRIHLLDVELPAIACLREIRRKEEEDDVLAVSVREALLELQTIFGEEDGHATHRYLTITHEGMPVERGYLDCTERDLLEEYLRLQQASFLRQKKWFESRKIPLPFPGTLPGNDTDIAEIMALHLHTSLAITPDNKYRIKEFILYFCQVWNLPTEKDYYTLISHTLARPHPTAYIEKLLKELQEHVERLDRKRK</sequence>
<reference evidence="1 3" key="2">
    <citation type="submission" date="2020-03" db="EMBL/GenBank/DDBJ databases">
        <title>Genomic Encyclopedia of Type Strains, Phase IV (KMG-IV): sequencing the most valuable type-strain genomes for metagenomic binning, comparative biology and taxonomic classification.</title>
        <authorList>
            <person name="Goeker M."/>
        </authorList>
    </citation>
    <scope>NUCLEOTIDE SEQUENCE [LARGE SCALE GENOMIC DNA]</scope>
    <source>
        <strain evidence="1 3">DSM 105722</strain>
    </source>
</reference>